<dbReference type="InterPro" id="IPR050531">
    <property type="entry name" value="SdhE_FAD_assembly_factor"/>
</dbReference>
<comment type="subcellular location">
    <subcellularLocation>
        <location evidence="1">Cytoplasm</location>
    </subcellularLocation>
</comment>
<dbReference type="PANTHER" id="PTHR39585">
    <property type="entry name" value="FAD ASSEMBLY FACTOR SDHE"/>
    <property type="match status" value="1"/>
</dbReference>
<dbReference type="EMBL" id="UINC01000424">
    <property type="protein sequence ID" value="SUZ55056.1"/>
    <property type="molecule type" value="Genomic_DNA"/>
</dbReference>
<sequence>VNIEMLESKLRWQCRRGVRELDNLFHKYLDCSYGRSSQKDKLLFHKLLDCSNSELISCFFYDDSSGDSELDGIIQKIKK</sequence>
<name>A0A381NKB9_9ZZZZ</name>
<reference evidence="4" key="1">
    <citation type="submission" date="2018-05" db="EMBL/GenBank/DDBJ databases">
        <authorList>
            <person name="Lanie J.A."/>
            <person name="Ng W.-L."/>
            <person name="Kazmierczak K.M."/>
            <person name="Andrzejewski T.M."/>
            <person name="Davidsen T.M."/>
            <person name="Wayne K.J."/>
            <person name="Tettelin H."/>
            <person name="Glass J.I."/>
            <person name="Rusch D."/>
            <person name="Podicherti R."/>
            <person name="Tsui H.-C.T."/>
            <person name="Winkler M.E."/>
        </authorList>
    </citation>
    <scope>NUCLEOTIDE SEQUENCE</scope>
</reference>
<protein>
    <recommendedName>
        <fullName evidence="5">FAD assembly factor SdhE</fullName>
    </recommendedName>
</protein>
<dbReference type="Pfam" id="PF03937">
    <property type="entry name" value="Sdh5"/>
    <property type="match status" value="1"/>
</dbReference>
<evidence type="ECO:0000256" key="1">
    <source>
        <dbReference type="ARBA" id="ARBA00004496"/>
    </source>
</evidence>
<accession>A0A381NKB9</accession>
<dbReference type="InterPro" id="IPR005631">
    <property type="entry name" value="SDH"/>
</dbReference>
<dbReference type="GO" id="GO:0006105">
    <property type="term" value="P:succinate metabolic process"/>
    <property type="evidence" value="ECO:0007669"/>
    <property type="project" value="TreeGrafter"/>
</dbReference>
<dbReference type="InterPro" id="IPR036714">
    <property type="entry name" value="SDH_sf"/>
</dbReference>
<evidence type="ECO:0000256" key="2">
    <source>
        <dbReference type="ARBA" id="ARBA00022490"/>
    </source>
</evidence>
<evidence type="ECO:0000256" key="3">
    <source>
        <dbReference type="ARBA" id="ARBA00023186"/>
    </source>
</evidence>
<evidence type="ECO:0008006" key="5">
    <source>
        <dbReference type="Google" id="ProtNLM"/>
    </source>
</evidence>
<organism evidence="4">
    <name type="scientific">marine metagenome</name>
    <dbReference type="NCBI Taxonomy" id="408172"/>
    <lineage>
        <taxon>unclassified sequences</taxon>
        <taxon>metagenomes</taxon>
        <taxon>ecological metagenomes</taxon>
    </lineage>
</organism>
<gene>
    <name evidence="4" type="ORF">METZ01_LOCUS7910</name>
</gene>
<keyword evidence="2" id="KW-0963">Cytoplasm</keyword>
<dbReference type="AlphaFoldDB" id="A0A381NKB9"/>
<dbReference type="Gene3D" id="1.10.150.250">
    <property type="entry name" value="Flavinator of succinate dehydrogenase"/>
    <property type="match status" value="1"/>
</dbReference>
<dbReference type="GO" id="GO:0005737">
    <property type="term" value="C:cytoplasm"/>
    <property type="evidence" value="ECO:0007669"/>
    <property type="project" value="UniProtKB-SubCell"/>
</dbReference>
<feature type="non-terminal residue" evidence="4">
    <location>
        <position position="1"/>
    </location>
</feature>
<dbReference type="PANTHER" id="PTHR39585:SF1">
    <property type="entry name" value="FAD ASSEMBLY FACTOR SDHE"/>
    <property type="match status" value="1"/>
</dbReference>
<keyword evidence="3" id="KW-0143">Chaperone</keyword>
<dbReference type="SUPFAM" id="SSF109910">
    <property type="entry name" value="YgfY-like"/>
    <property type="match status" value="1"/>
</dbReference>
<proteinExistence type="predicted"/>
<evidence type="ECO:0000313" key="4">
    <source>
        <dbReference type="EMBL" id="SUZ55056.1"/>
    </source>
</evidence>